<organism evidence="1">
    <name type="scientific">Rhizophora mucronata</name>
    <name type="common">Asiatic mangrove</name>
    <dbReference type="NCBI Taxonomy" id="61149"/>
    <lineage>
        <taxon>Eukaryota</taxon>
        <taxon>Viridiplantae</taxon>
        <taxon>Streptophyta</taxon>
        <taxon>Embryophyta</taxon>
        <taxon>Tracheophyta</taxon>
        <taxon>Spermatophyta</taxon>
        <taxon>Magnoliopsida</taxon>
        <taxon>eudicotyledons</taxon>
        <taxon>Gunneridae</taxon>
        <taxon>Pentapetalae</taxon>
        <taxon>rosids</taxon>
        <taxon>fabids</taxon>
        <taxon>Malpighiales</taxon>
        <taxon>Rhizophoraceae</taxon>
        <taxon>Rhizophora</taxon>
    </lineage>
</organism>
<proteinExistence type="predicted"/>
<protein>
    <submittedName>
        <fullName evidence="1">Uncharacterized protein</fullName>
    </submittedName>
</protein>
<name>A0A2P2QVH1_RHIMU</name>
<evidence type="ECO:0000313" key="1">
    <source>
        <dbReference type="EMBL" id="MBX71010.1"/>
    </source>
</evidence>
<reference evidence="1" key="1">
    <citation type="submission" date="2018-02" db="EMBL/GenBank/DDBJ databases">
        <title>Rhizophora mucronata_Transcriptome.</title>
        <authorList>
            <person name="Meera S.P."/>
            <person name="Sreeshan A."/>
            <person name="Augustine A."/>
        </authorList>
    </citation>
    <scope>NUCLEOTIDE SEQUENCE</scope>
    <source>
        <tissue evidence="1">Leaf</tissue>
    </source>
</reference>
<accession>A0A2P2QVH1</accession>
<dbReference type="AlphaFoldDB" id="A0A2P2QVH1"/>
<dbReference type="EMBL" id="GGEC01090526">
    <property type="protein sequence ID" value="MBX71010.1"/>
    <property type="molecule type" value="Transcribed_RNA"/>
</dbReference>
<sequence length="54" mass="6440">MEMHHRICTWHVYQHAPKRPNRMLVCMDLFMNDLSSCFSIMRGMGILLMHGMQC</sequence>